<comment type="caution">
    <text evidence="1">The sequence shown here is derived from an EMBL/GenBank/DDBJ whole genome shotgun (WGS) entry which is preliminary data.</text>
</comment>
<evidence type="ECO:0008006" key="3">
    <source>
        <dbReference type="Google" id="ProtNLM"/>
    </source>
</evidence>
<organism evidence="1 2">
    <name type="scientific">Actinomycetospora aeridis</name>
    <dbReference type="NCBI Taxonomy" id="3129231"/>
    <lineage>
        <taxon>Bacteria</taxon>
        <taxon>Bacillati</taxon>
        <taxon>Actinomycetota</taxon>
        <taxon>Actinomycetes</taxon>
        <taxon>Pseudonocardiales</taxon>
        <taxon>Pseudonocardiaceae</taxon>
        <taxon>Actinomycetospora</taxon>
    </lineage>
</organism>
<dbReference type="RefSeq" id="WP_337714282.1">
    <property type="nucleotide sequence ID" value="NZ_JBBEGL010000004.1"/>
</dbReference>
<protein>
    <recommendedName>
        <fullName evidence="3">DUF559 domain-containing protein</fullName>
    </recommendedName>
</protein>
<keyword evidence="2" id="KW-1185">Reference proteome</keyword>
<proteinExistence type="predicted"/>
<accession>A0ABU8N747</accession>
<dbReference type="EMBL" id="JBBEGL010000004">
    <property type="protein sequence ID" value="MEJ2887790.1"/>
    <property type="molecule type" value="Genomic_DNA"/>
</dbReference>
<evidence type="ECO:0000313" key="2">
    <source>
        <dbReference type="Proteomes" id="UP001370100"/>
    </source>
</evidence>
<evidence type="ECO:0000313" key="1">
    <source>
        <dbReference type="EMBL" id="MEJ2887790.1"/>
    </source>
</evidence>
<sequence>MGRSLPLRARRPLPDAVAAVDALARACGFGAADLAALVDAHPGSRGLVRVRRVVALMDPRAESLPESRLRVGLTLRGVPPPIPQYPVVLPSGKDARLDLAWPRPAPGRPPFALEYDGPDHRTPVRHGLDLERDSGLDDLGWDVVHVTGRQMADLDALAARVRRGIGL</sequence>
<reference evidence="1 2" key="1">
    <citation type="submission" date="2024-03" db="EMBL/GenBank/DDBJ databases">
        <title>Actinomycetospora sp. OC33-EN06, a novel actinomycete isolated from wild orchid (Aerides multiflora).</title>
        <authorList>
            <person name="Suriyachadkun C."/>
        </authorList>
    </citation>
    <scope>NUCLEOTIDE SEQUENCE [LARGE SCALE GENOMIC DNA]</scope>
    <source>
        <strain evidence="1 2">OC33-EN06</strain>
    </source>
</reference>
<dbReference type="Proteomes" id="UP001370100">
    <property type="component" value="Unassembled WGS sequence"/>
</dbReference>
<gene>
    <name evidence="1" type="ORF">WCD41_15130</name>
</gene>
<name>A0ABU8N747_9PSEU</name>